<keyword evidence="2 10" id="KW-0808">Transferase</keyword>
<evidence type="ECO:0000256" key="7">
    <source>
        <dbReference type="ARBA" id="ARBA00023308"/>
    </source>
</evidence>
<dbReference type="EMBL" id="JAVDYF010000001">
    <property type="protein sequence ID" value="MDR7354651.1"/>
    <property type="molecule type" value="Genomic_DNA"/>
</dbReference>
<name>A0ABU2B8C8_9CORY</name>
<proteinExistence type="inferred from homology"/>
<reference evidence="10 11" key="1">
    <citation type="submission" date="2023-07" db="EMBL/GenBank/DDBJ databases">
        <title>Sequencing the genomes of 1000 actinobacteria strains.</title>
        <authorList>
            <person name="Klenk H.-P."/>
        </authorList>
    </citation>
    <scope>NUCLEOTIDE SEQUENCE [LARGE SCALE GENOMIC DNA]</scope>
    <source>
        <strain evidence="10 11">DSM 44508</strain>
    </source>
</reference>
<dbReference type="Gene3D" id="3.30.420.40">
    <property type="match status" value="2"/>
</dbReference>
<dbReference type="Proteomes" id="UP001183619">
    <property type="component" value="Unassembled WGS sequence"/>
</dbReference>
<keyword evidence="11" id="KW-1185">Reference proteome</keyword>
<keyword evidence="3" id="KW-0547">Nucleotide-binding</keyword>
<dbReference type="PANTHER" id="PTHR10196:SF93">
    <property type="entry name" value="L-RHAMNULOKINASE"/>
    <property type="match status" value="1"/>
</dbReference>
<dbReference type="InterPro" id="IPR018485">
    <property type="entry name" value="FGGY_C"/>
</dbReference>
<evidence type="ECO:0000256" key="2">
    <source>
        <dbReference type="ARBA" id="ARBA00022679"/>
    </source>
</evidence>
<dbReference type="InterPro" id="IPR018484">
    <property type="entry name" value="FGGY_N"/>
</dbReference>
<evidence type="ECO:0000256" key="3">
    <source>
        <dbReference type="ARBA" id="ARBA00022741"/>
    </source>
</evidence>
<sequence length="460" mass="49365">MCSFHIVVDLGSSSGRVLVMDAAGGSTDEVHRFAHTAQEKNAQLVWDIDTLITEVVRGLGKANEFIGHQPATVGIDTWGVDYALLDEAGDRIGEVVCYRDERTTRTSAQADQALEQKKHFSLTGIQPDPITTARQLFAQGVEDGFDGATALLLLPDYVAYELTGEKGWSQAIVSTSALAAPGAGDWAWEVFDALNIPRHLVGEISPERSVVGPITYEGLNNLTVVRSGSHDTACAVHGLRLESTEAFISCGSWSLFGCVNSTPVLSDEAFSRGVTNEVCTDGKVRLLHNLTGLWIMQQCCRNFADSQRESDIATLAAKAATLDSPGVLIDTTDPIFTTPSDYASLIASKLEEHGYPTPDSPEAIVRVVTESLATTHAHALKNLEEVTGRTFTRLRMIGGGVRNTLLCQLTADYCQIPVVAGPQEGTAFGSALAQIETISDTPQNSTALEYSTVTYLPNTT</sequence>
<evidence type="ECO:0000313" key="11">
    <source>
        <dbReference type="Proteomes" id="UP001183619"/>
    </source>
</evidence>
<gene>
    <name evidence="10" type="ORF">J2S37_001189</name>
</gene>
<dbReference type="Pfam" id="PF02782">
    <property type="entry name" value="FGGY_C"/>
    <property type="match status" value="1"/>
</dbReference>
<evidence type="ECO:0000256" key="1">
    <source>
        <dbReference type="ARBA" id="ARBA00009156"/>
    </source>
</evidence>
<protein>
    <submittedName>
        <fullName evidence="10">Rhamnulokinase</fullName>
        <ecNumber evidence="10">2.7.1.5</ecNumber>
    </submittedName>
</protein>
<dbReference type="CDD" id="cd07771">
    <property type="entry name" value="ASKHA_NBD_FGGY_RhaB-like"/>
    <property type="match status" value="1"/>
</dbReference>
<keyword evidence="4" id="KW-0418">Kinase</keyword>
<keyword evidence="6" id="KW-1015">Disulfide bond</keyword>
<feature type="domain" description="Carbohydrate kinase FGGY N-terminal" evidence="8">
    <location>
        <begin position="6"/>
        <end position="237"/>
    </location>
</feature>
<evidence type="ECO:0000259" key="9">
    <source>
        <dbReference type="Pfam" id="PF02782"/>
    </source>
</evidence>
<dbReference type="EC" id="2.7.1.5" evidence="10"/>
<keyword evidence="7" id="KW-0684">Rhamnose metabolism</keyword>
<evidence type="ECO:0000256" key="6">
    <source>
        <dbReference type="ARBA" id="ARBA00023157"/>
    </source>
</evidence>
<organism evidence="10 11">
    <name type="scientific">Corynebacterium felinum</name>
    <dbReference type="NCBI Taxonomy" id="131318"/>
    <lineage>
        <taxon>Bacteria</taxon>
        <taxon>Bacillati</taxon>
        <taxon>Actinomycetota</taxon>
        <taxon>Actinomycetes</taxon>
        <taxon>Mycobacteriales</taxon>
        <taxon>Corynebacteriaceae</taxon>
        <taxon>Corynebacterium</taxon>
    </lineage>
</organism>
<dbReference type="RefSeq" id="WP_277105258.1">
    <property type="nucleotide sequence ID" value="NZ_BAAAJS010000019.1"/>
</dbReference>
<comment type="similarity">
    <text evidence="1">Belongs to the FGGY kinase family.</text>
</comment>
<feature type="domain" description="Carbohydrate kinase FGGY C-terminal" evidence="9">
    <location>
        <begin position="247"/>
        <end position="434"/>
    </location>
</feature>
<evidence type="ECO:0000256" key="5">
    <source>
        <dbReference type="ARBA" id="ARBA00022840"/>
    </source>
</evidence>
<dbReference type="InterPro" id="IPR043129">
    <property type="entry name" value="ATPase_NBD"/>
</dbReference>
<dbReference type="GO" id="GO:0008993">
    <property type="term" value="F:rhamnulokinase activity"/>
    <property type="evidence" value="ECO:0007669"/>
    <property type="project" value="UniProtKB-EC"/>
</dbReference>
<evidence type="ECO:0000256" key="4">
    <source>
        <dbReference type="ARBA" id="ARBA00022777"/>
    </source>
</evidence>
<comment type="caution">
    <text evidence="10">The sequence shown here is derived from an EMBL/GenBank/DDBJ whole genome shotgun (WGS) entry which is preliminary data.</text>
</comment>
<keyword evidence="5" id="KW-0067">ATP-binding</keyword>
<dbReference type="PANTHER" id="PTHR10196">
    <property type="entry name" value="SUGAR KINASE"/>
    <property type="match status" value="1"/>
</dbReference>
<accession>A0ABU2B8C8</accession>
<dbReference type="Pfam" id="PF00370">
    <property type="entry name" value="FGGY_N"/>
    <property type="match status" value="1"/>
</dbReference>
<evidence type="ECO:0000313" key="10">
    <source>
        <dbReference type="EMBL" id="MDR7354651.1"/>
    </source>
</evidence>
<dbReference type="SUPFAM" id="SSF53067">
    <property type="entry name" value="Actin-like ATPase domain"/>
    <property type="match status" value="2"/>
</dbReference>
<dbReference type="InterPro" id="IPR013449">
    <property type="entry name" value="Rhamnulokinase"/>
</dbReference>
<evidence type="ECO:0000259" key="8">
    <source>
        <dbReference type="Pfam" id="PF00370"/>
    </source>
</evidence>